<organism evidence="3 4">
    <name type="scientific">Limulus polyphemus</name>
    <name type="common">Atlantic horseshoe crab</name>
    <dbReference type="NCBI Taxonomy" id="6850"/>
    <lineage>
        <taxon>Eukaryota</taxon>
        <taxon>Metazoa</taxon>
        <taxon>Ecdysozoa</taxon>
        <taxon>Arthropoda</taxon>
        <taxon>Chelicerata</taxon>
        <taxon>Merostomata</taxon>
        <taxon>Xiphosura</taxon>
        <taxon>Limulidae</taxon>
        <taxon>Limulus</taxon>
    </lineage>
</organism>
<accession>A0ABM1BFC1</accession>
<keyword evidence="1" id="KW-0175">Coiled coil</keyword>
<feature type="region of interest" description="Disordered" evidence="2">
    <location>
        <begin position="280"/>
        <end position="302"/>
    </location>
</feature>
<sequence length="302" mass="35482">MIFQFQEEHQQTFKELEETAEALKILEEQNSQLKYTTDMLQTTLQDLAEERERTLELLKKRDQENLQLFCTTEELHKDLREIEEETQMLLQEKQELEAKVTNNEIQAKMLEEEKQIFSEQADHLLSSLNDLEAQKEVTETELKEEIIARMSAERKLKEAEESLQRLEVGLKCDSTSVLMREKLLPDVKNLKKYFEHIAEEARIDADKPFIMKNAILARKAYIQRVRTLRLKSAREEKERSFANIFPEQTSSDCRLRRTQSVSLTNTAQQKIKTLHRTMSTRAARTSLPPLRDLGKSFPPLKE</sequence>
<feature type="coiled-coil region" evidence="1">
    <location>
        <begin position="6"/>
        <end position="169"/>
    </location>
</feature>
<gene>
    <name evidence="4" type="primary">LOC106465200</name>
</gene>
<dbReference type="RefSeq" id="XP_013780855.1">
    <property type="nucleotide sequence ID" value="XM_013925401.1"/>
</dbReference>
<dbReference type="GeneID" id="106465200"/>
<evidence type="ECO:0000313" key="3">
    <source>
        <dbReference type="Proteomes" id="UP000694941"/>
    </source>
</evidence>
<evidence type="ECO:0000256" key="1">
    <source>
        <dbReference type="SAM" id="Coils"/>
    </source>
</evidence>
<proteinExistence type="predicted"/>
<name>A0ABM1BFC1_LIMPO</name>
<evidence type="ECO:0000313" key="4">
    <source>
        <dbReference type="RefSeq" id="XP_013780855.1"/>
    </source>
</evidence>
<keyword evidence="3" id="KW-1185">Reference proteome</keyword>
<protein>
    <submittedName>
        <fullName evidence="4">Pleckstrin homology domain-containing family D member 1-like</fullName>
    </submittedName>
</protein>
<reference evidence="4" key="1">
    <citation type="submission" date="2025-08" db="UniProtKB">
        <authorList>
            <consortium name="RefSeq"/>
        </authorList>
    </citation>
    <scope>IDENTIFICATION</scope>
    <source>
        <tissue evidence="4">Muscle</tissue>
    </source>
</reference>
<evidence type="ECO:0000256" key="2">
    <source>
        <dbReference type="SAM" id="MobiDB-lite"/>
    </source>
</evidence>
<dbReference type="Proteomes" id="UP000694941">
    <property type="component" value="Unplaced"/>
</dbReference>